<dbReference type="GO" id="GO:1905515">
    <property type="term" value="P:non-motile cilium assembly"/>
    <property type="evidence" value="ECO:0007669"/>
    <property type="project" value="TreeGrafter"/>
</dbReference>
<feature type="repeat" description="TPR" evidence="1">
    <location>
        <begin position="268"/>
        <end position="301"/>
    </location>
</feature>
<dbReference type="Gene3D" id="1.25.40.10">
    <property type="entry name" value="Tetratricopeptide repeat domain"/>
    <property type="match status" value="1"/>
</dbReference>
<dbReference type="GO" id="GO:0005814">
    <property type="term" value="C:centriole"/>
    <property type="evidence" value="ECO:0007669"/>
    <property type="project" value="TreeGrafter"/>
</dbReference>
<dbReference type="VEuPathDB" id="ToxoDB:EMWEY_00003120"/>
<sequence length="478" mass="52050">MSNSTKLHVLLGNIGCMLLKQQRPQEALKAFKAALDNTPLTTKDQLAPEDVHSRTSAFNLFLCYLAIGNTARMHEAFLTMFMRLQQASAPVPYLEEEGWRPEQAVGEFDGESSTIPGSTAAASAAAASTGAPDEAEAAAAEEEPAEAAEGSEAAAMVQADEAVLKAARCLVLSGEMQPQAAYEAVIASLLQHGFEDLAGELQLELAMQRLREGQAEAAVAAYKGFKPHRLRLLLGSSINLCFVFLLEGDLEQANKYADLALKADRRNPKALVNKGCTLSLQGDEEKAVELFKEAAAIDPHCQEALYNLIVTWRKLRRVWSGWGAGSDTVCLPPWQGQLSSALEALALLASPSIRPLDAAVWSQMGSLCARLDRPQEAFSHYREAFGLRPWDLDAATWLGIELVKAQNFKEASTYFTLAAKLQPTENKWRQLAALCLRKSGQFGPALLLYEALHKELPDDANIAKHLKRTRAALGLQHS</sequence>
<reference evidence="2" key="2">
    <citation type="submission" date="2013-10" db="EMBL/GenBank/DDBJ databases">
        <authorList>
            <person name="Aslett M."/>
        </authorList>
    </citation>
    <scope>NUCLEOTIDE SEQUENCE [LARGE SCALE GENOMIC DNA]</scope>
    <source>
        <strain evidence="2">Weybridge</strain>
    </source>
</reference>
<dbReference type="OMA" id="EDECILA"/>
<dbReference type="GO" id="GO:0019894">
    <property type="term" value="F:kinesin binding"/>
    <property type="evidence" value="ECO:0007669"/>
    <property type="project" value="TreeGrafter"/>
</dbReference>
<dbReference type="SMART" id="SM00028">
    <property type="entry name" value="TPR"/>
    <property type="match status" value="4"/>
</dbReference>
<dbReference type="RefSeq" id="XP_013333099.1">
    <property type="nucleotide sequence ID" value="XM_013477645.1"/>
</dbReference>
<feature type="repeat" description="TPR" evidence="1">
    <location>
        <begin position="358"/>
        <end position="391"/>
    </location>
</feature>
<dbReference type="GO" id="GO:0097730">
    <property type="term" value="C:non-motile cilium"/>
    <property type="evidence" value="ECO:0007669"/>
    <property type="project" value="TreeGrafter"/>
</dbReference>
<proteinExistence type="predicted"/>
<dbReference type="InterPro" id="IPR011990">
    <property type="entry name" value="TPR-like_helical_dom_sf"/>
</dbReference>
<keyword evidence="2" id="KW-0282">Flagellum</keyword>
<gene>
    <name evidence="2" type="ORF">EMWEY_00003120</name>
</gene>
<dbReference type="InterPro" id="IPR019734">
    <property type="entry name" value="TPR_rpt"/>
</dbReference>
<evidence type="ECO:0000313" key="3">
    <source>
        <dbReference type="Proteomes" id="UP000030763"/>
    </source>
</evidence>
<organism evidence="2 3">
    <name type="scientific">Eimeria maxima</name>
    <name type="common">Coccidian parasite</name>
    <dbReference type="NCBI Taxonomy" id="5804"/>
    <lineage>
        <taxon>Eukaryota</taxon>
        <taxon>Sar</taxon>
        <taxon>Alveolata</taxon>
        <taxon>Apicomplexa</taxon>
        <taxon>Conoidasida</taxon>
        <taxon>Coccidia</taxon>
        <taxon>Eucoccidiorida</taxon>
        <taxon>Eimeriorina</taxon>
        <taxon>Eimeriidae</taxon>
        <taxon>Eimeria</taxon>
    </lineage>
</organism>
<keyword evidence="1" id="KW-0802">TPR repeat</keyword>
<keyword evidence="3" id="KW-1185">Reference proteome</keyword>
<accession>U6M018</accession>
<keyword evidence="2" id="KW-0966">Cell projection</keyword>
<dbReference type="EMBL" id="HG718947">
    <property type="protein sequence ID" value="CDJ56448.1"/>
    <property type="molecule type" value="Genomic_DNA"/>
</dbReference>
<dbReference type="GeneID" id="25334298"/>
<dbReference type="OrthoDB" id="1926212at2759"/>
<dbReference type="SUPFAM" id="SSF48452">
    <property type="entry name" value="TPR-like"/>
    <property type="match status" value="1"/>
</dbReference>
<protein>
    <submittedName>
        <fullName evidence="2">Intraflagellar transport particle protein, putative</fullName>
    </submittedName>
</protein>
<dbReference type="PANTHER" id="PTHR44117:SF1">
    <property type="entry name" value="INTRAFLAGELLAR TRANSPORT PROTEIN 88 HOMOLOG"/>
    <property type="match status" value="1"/>
</dbReference>
<name>U6M018_EIMMA</name>
<dbReference type="GO" id="GO:0036064">
    <property type="term" value="C:ciliary basal body"/>
    <property type="evidence" value="ECO:0007669"/>
    <property type="project" value="TreeGrafter"/>
</dbReference>
<dbReference type="Pfam" id="PF13181">
    <property type="entry name" value="TPR_8"/>
    <property type="match status" value="1"/>
</dbReference>
<evidence type="ECO:0000256" key="1">
    <source>
        <dbReference type="PROSITE-ProRule" id="PRU00339"/>
    </source>
</evidence>
<dbReference type="GO" id="GO:0097546">
    <property type="term" value="C:ciliary base"/>
    <property type="evidence" value="ECO:0007669"/>
    <property type="project" value="TreeGrafter"/>
</dbReference>
<evidence type="ECO:0000313" key="2">
    <source>
        <dbReference type="EMBL" id="CDJ56448.1"/>
    </source>
</evidence>
<dbReference type="GO" id="GO:0042073">
    <property type="term" value="P:intraciliary transport"/>
    <property type="evidence" value="ECO:0007669"/>
    <property type="project" value="TreeGrafter"/>
</dbReference>
<dbReference type="PANTHER" id="PTHR44117">
    <property type="entry name" value="INTRAFLAGELLAR TRANSPORT PROTEIN 88 HOMOLOG"/>
    <property type="match status" value="1"/>
</dbReference>
<reference evidence="2" key="1">
    <citation type="submission" date="2013-10" db="EMBL/GenBank/DDBJ databases">
        <title>Genomic analysis of the causative agents of coccidiosis in chickens.</title>
        <authorList>
            <person name="Reid A.J."/>
            <person name="Blake D."/>
            <person name="Billington K."/>
            <person name="Browne H."/>
            <person name="Dunn M."/>
            <person name="Hung S."/>
            <person name="Kawahara F."/>
            <person name="Miranda-Saavedra D."/>
            <person name="Mourier T."/>
            <person name="Nagra H."/>
            <person name="Otto T.D."/>
            <person name="Rawlings N."/>
            <person name="Sanchez A."/>
            <person name="Sanders M."/>
            <person name="Subramaniam C."/>
            <person name="Tay Y."/>
            <person name="Dear P."/>
            <person name="Doerig C."/>
            <person name="Gruber A."/>
            <person name="Parkinson J."/>
            <person name="Shirley M."/>
            <person name="Wan K.L."/>
            <person name="Berriman M."/>
            <person name="Tomley F."/>
            <person name="Pain A."/>
        </authorList>
    </citation>
    <scope>NUCLEOTIDE SEQUENCE [LARGE SCALE GENOMIC DNA]</scope>
    <source>
        <strain evidence="2">Weybridge</strain>
    </source>
</reference>
<dbReference type="AlphaFoldDB" id="U6M018"/>
<keyword evidence="2" id="KW-0969">Cilium</keyword>
<dbReference type="Proteomes" id="UP000030763">
    <property type="component" value="Unassembled WGS sequence"/>
</dbReference>
<dbReference type="PROSITE" id="PS50005">
    <property type="entry name" value="TPR"/>
    <property type="match status" value="2"/>
</dbReference>